<accession>A0A0N0BFK9</accession>
<evidence type="ECO:0000313" key="3">
    <source>
        <dbReference type="Proteomes" id="UP000053105"/>
    </source>
</evidence>
<dbReference type="EMBL" id="KQ435798">
    <property type="protein sequence ID" value="KOX73488.1"/>
    <property type="molecule type" value="Genomic_DNA"/>
</dbReference>
<dbReference type="OrthoDB" id="6366805at2759"/>
<evidence type="ECO:0000256" key="1">
    <source>
        <dbReference type="SAM" id="MobiDB-lite"/>
    </source>
</evidence>
<organism evidence="2 3">
    <name type="scientific">Melipona quadrifasciata</name>
    <dbReference type="NCBI Taxonomy" id="166423"/>
    <lineage>
        <taxon>Eukaryota</taxon>
        <taxon>Metazoa</taxon>
        <taxon>Ecdysozoa</taxon>
        <taxon>Arthropoda</taxon>
        <taxon>Hexapoda</taxon>
        <taxon>Insecta</taxon>
        <taxon>Pterygota</taxon>
        <taxon>Neoptera</taxon>
        <taxon>Endopterygota</taxon>
        <taxon>Hymenoptera</taxon>
        <taxon>Apocrita</taxon>
        <taxon>Aculeata</taxon>
        <taxon>Apoidea</taxon>
        <taxon>Anthophila</taxon>
        <taxon>Apidae</taxon>
        <taxon>Melipona</taxon>
    </lineage>
</organism>
<gene>
    <name evidence="2" type="ORF">WN51_14534</name>
</gene>
<proteinExistence type="predicted"/>
<reference evidence="2 3" key="1">
    <citation type="submission" date="2015-07" db="EMBL/GenBank/DDBJ databases">
        <title>The genome of Melipona quadrifasciata.</title>
        <authorList>
            <person name="Pan H."/>
            <person name="Kapheim K."/>
        </authorList>
    </citation>
    <scope>NUCLEOTIDE SEQUENCE [LARGE SCALE GENOMIC DNA]</scope>
    <source>
        <strain evidence="2">0111107301</strain>
        <tissue evidence="2">Whole body</tissue>
    </source>
</reference>
<name>A0A0N0BFK9_9HYME</name>
<dbReference type="Proteomes" id="UP000053105">
    <property type="component" value="Unassembled WGS sequence"/>
</dbReference>
<dbReference type="STRING" id="166423.A0A0N0BFK9"/>
<dbReference type="AlphaFoldDB" id="A0A0N0BFK9"/>
<protein>
    <submittedName>
        <fullName evidence="2">Uncharacterized protein</fullName>
    </submittedName>
</protein>
<feature type="compositionally biased region" description="Basic and acidic residues" evidence="1">
    <location>
        <begin position="91"/>
        <end position="109"/>
    </location>
</feature>
<keyword evidence="3" id="KW-1185">Reference proteome</keyword>
<sequence length="437" mass="49008">MTIKKRHIVIVSYNKTIVTLQERNIPNICPSQKSFQFSFLRPLAIKFRHTACRLETRQRNSTDDSDTVECASENEVENIPRDEEAIEPLVTDEKGNRISGGGRDRRSLDVPEESELSVATSRQQIVTKTSLRVNEEASRVSRYTGTKLGLFHRSPQSSSSQEEYEPEVKSLSKIQKQQQQQHLLTAATAGHVTARSMESLRTSRNFLSADERYIEDSKSLESLSLSSESHVASSKSHYRSFLTSSSKDVRRIVTVESKSSDNLHREESLNAEVRRGLFANTGLERKIPQHLSLPPPSSVFSLTSPGGSDRKITILSPHSPIQSSEFQFSAQTLKSRRKKAIVLPRLVLPRSDSEVFLEVFLRVLGALNVDWTNLAVLRYPLTISPSYYLSLSRGEMSVATFPLCGPVYGNRPMSYVNTSIWLSNSSVGSRSTVDDLQ</sequence>
<evidence type="ECO:0000313" key="2">
    <source>
        <dbReference type="EMBL" id="KOX73488.1"/>
    </source>
</evidence>
<feature type="region of interest" description="Disordered" evidence="1">
    <location>
        <begin position="91"/>
        <end position="116"/>
    </location>
</feature>